<reference evidence="1 2" key="1">
    <citation type="submission" date="2018-09" db="EMBL/GenBank/DDBJ databases">
        <title>Phylogenetic diversity of Pectobacterium and Dickeya strains causing blackleg disease of potato in Morocco.</title>
        <authorList>
            <person name="Oulghazi S."/>
            <person name="Moumni M."/>
            <person name="Faure D."/>
        </authorList>
    </citation>
    <scope>NUCLEOTIDE SEQUENCE [LARGE SCALE GENOMIC DNA]</scope>
    <source>
        <strain evidence="1 2">S1.15.11.2D</strain>
    </source>
</reference>
<proteinExistence type="predicted"/>
<dbReference type="Proteomes" id="UP000283655">
    <property type="component" value="Unassembled WGS sequence"/>
</dbReference>
<organism evidence="1 2">
    <name type="scientific">Pectobacterium carotovorum</name>
    <name type="common">Erwinia carotovora</name>
    <dbReference type="NCBI Taxonomy" id="554"/>
    <lineage>
        <taxon>Bacteria</taxon>
        <taxon>Pseudomonadati</taxon>
        <taxon>Pseudomonadota</taxon>
        <taxon>Gammaproteobacteria</taxon>
        <taxon>Enterobacterales</taxon>
        <taxon>Pectobacteriaceae</taxon>
        <taxon>Pectobacterium</taxon>
    </lineage>
</organism>
<dbReference type="EMBL" id="QZDH01000015">
    <property type="protein sequence ID" value="RJL52338.1"/>
    <property type="molecule type" value="Genomic_DNA"/>
</dbReference>
<evidence type="ECO:0000313" key="2">
    <source>
        <dbReference type="Proteomes" id="UP000283655"/>
    </source>
</evidence>
<sequence>MRWLSSLTPVTYLSKLLGIHCVAAFTQLELFRGIFHKKIPVKTGIFLSYSSEDVCSSSGCFFLRSLFQILLSCPRQRRWILS</sequence>
<evidence type="ECO:0000313" key="1">
    <source>
        <dbReference type="EMBL" id="RJL52338.1"/>
    </source>
</evidence>
<accession>A0A419AEH1</accession>
<comment type="caution">
    <text evidence="1">The sequence shown here is derived from an EMBL/GenBank/DDBJ whole genome shotgun (WGS) entry which is preliminary data.</text>
</comment>
<gene>
    <name evidence="1" type="ORF">D5071_07985</name>
</gene>
<protein>
    <submittedName>
        <fullName evidence="1">Uncharacterized protein</fullName>
    </submittedName>
</protein>
<dbReference type="AlphaFoldDB" id="A0A419AEH1"/>
<name>A0A419AEH1_PECCA</name>